<evidence type="ECO:0000313" key="1">
    <source>
        <dbReference type="EMBL" id="KAI4368504.1"/>
    </source>
</evidence>
<reference evidence="2" key="1">
    <citation type="journal article" date="2023" name="Front. Plant Sci.">
        <title>Chromosomal-level genome assembly of Melastoma candidum provides insights into trichome evolution.</title>
        <authorList>
            <person name="Zhong Y."/>
            <person name="Wu W."/>
            <person name="Sun C."/>
            <person name="Zou P."/>
            <person name="Liu Y."/>
            <person name="Dai S."/>
            <person name="Zhou R."/>
        </authorList>
    </citation>
    <scope>NUCLEOTIDE SEQUENCE [LARGE SCALE GENOMIC DNA]</scope>
</reference>
<organism evidence="1 2">
    <name type="scientific">Melastoma candidum</name>
    <dbReference type="NCBI Taxonomy" id="119954"/>
    <lineage>
        <taxon>Eukaryota</taxon>
        <taxon>Viridiplantae</taxon>
        <taxon>Streptophyta</taxon>
        <taxon>Embryophyta</taxon>
        <taxon>Tracheophyta</taxon>
        <taxon>Spermatophyta</taxon>
        <taxon>Magnoliopsida</taxon>
        <taxon>eudicotyledons</taxon>
        <taxon>Gunneridae</taxon>
        <taxon>Pentapetalae</taxon>
        <taxon>rosids</taxon>
        <taxon>malvids</taxon>
        <taxon>Myrtales</taxon>
        <taxon>Melastomataceae</taxon>
        <taxon>Melastomatoideae</taxon>
        <taxon>Melastomateae</taxon>
        <taxon>Melastoma</taxon>
    </lineage>
</organism>
<keyword evidence="2" id="KW-1185">Reference proteome</keyword>
<proteinExistence type="predicted"/>
<comment type="caution">
    <text evidence="1">The sequence shown here is derived from an EMBL/GenBank/DDBJ whole genome shotgun (WGS) entry which is preliminary data.</text>
</comment>
<name>A0ACB9QPK2_9MYRT</name>
<dbReference type="EMBL" id="CM042884">
    <property type="protein sequence ID" value="KAI4368504.1"/>
    <property type="molecule type" value="Genomic_DNA"/>
</dbReference>
<accession>A0ACB9QPK2</accession>
<sequence length="154" mass="17293">MEPMDEAKNHNLYLINLAIQKLLEDRRASRDAVLIDIDFRLLSQLLSQFQWVGCSDHDNTLQTGGVLDIEHCRIRSCTGLFSAVIVITVAWQLSEVALVLKVKKSLSHPFRLLGKLVNGFFRYKASATEGDADNEKSLTAEQDQGWCPASHSSY</sequence>
<protein>
    <submittedName>
        <fullName evidence="1">Uncharacterized protein</fullName>
    </submittedName>
</protein>
<gene>
    <name evidence="1" type="ORF">MLD38_017055</name>
</gene>
<evidence type="ECO:0000313" key="2">
    <source>
        <dbReference type="Proteomes" id="UP001057402"/>
    </source>
</evidence>
<dbReference type="Proteomes" id="UP001057402">
    <property type="component" value="Chromosome 5"/>
</dbReference>